<feature type="region of interest" description="Disordered" evidence="1">
    <location>
        <begin position="1"/>
        <end position="54"/>
    </location>
</feature>
<keyword evidence="4" id="KW-1185">Reference proteome</keyword>
<dbReference type="OrthoDB" id="2501033at2759"/>
<dbReference type="AlphaFoldDB" id="A0A180GVG0"/>
<dbReference type="EMBL" id="ADAS02000019">
    <property type="protein sequence ID" value="OAV96511.1"/>
    <property type="molecule type" value="Genomic_DNA"/>
</dbReference>
<evidence type="ECO:0000313" key="3">
    <source>
        <dbReference type="EnsemblFungi" id="PTTG_26319-t43_1-p1"/>
    </source>
</evidence>
<reference evidence="2" key="1">
    <citation type="submission" date="2009-11" db="EMBL/GenBank/DDBJ databases">
        <authorList>
            <consortium name="The Broad Institute Genome Sequencing Platform"/>
            <person name="Ward D."/>
            <person name="Feldgarden M."/>
            <person name="Earl A."/>
            <person name="Young S.K."/>
            <person name="Zeng Q."/>
            <person name="Koehrsen M."/>
            <person name="Alvarado L."/>
            <person name="Berlin A."/>
            <person name="Bochicchio J."/>
            <person name="Borenstein D."/>
            <person name="Chapman S.B."/>
            <person name="Chen Z."/>
            <person name="Engels R."/>
            <person name="Freedman E."/>
            <person name="Gellesch M."/>
            <person name="Goldberg J."/>
            <person name="Griggs A."/>
            <person name="Gujja S."/>
            <person name="Heilman E."/>
            <person name="Heiman D."/>
            <person name="Hepburn T."/>
            <person name="Howarth C."/>
            <person name="Jen D."/>
            <person name="Larson L."/>
            <person name="Lewis B."/>
            <person name="Mehta T."/>
            <person name="Park D."/>
            <person name="Pearson M."/>
            <person name="Roberts A."/>
            <person name="Saif S."/>
            <person name="Shea T."/>
            <person name="Shenoy N."/>
            <person name="Sisk P."/>
            <person name="Stolte C."/>
            <person name="Sykes S."/>
            <person name="Thomson T."/>
            <person name="Walk T."/>
            <person name="White J."/>
            <person name="Yandava C."/>
            <person name="Izard J."/>
            <person name="Baranova O.V."/>
            <person name="Blanton J.M."/>
            <person name="Tanner A.C."/>
            <person name="Dewhirst F.E."/>
            <person name="Haas B."/>
            <person name="Nusbaum C."/>
            <person name="Birren B."/>
        </authorList>
    </citation>
    <scope>NUCLEOTIDE SEQUENCE [LARGE SCALE GENOMIC DNA]</scope>
    <source>
        <strain evidence="2">1-1 BBBD Race 1</strain>
    </source>
</reference>
<evidence type="ECO:0000313" key="2">
    <source>
        <dbReference type="EMBL" id="OAV96511.1"/>
    </source>
</evidence>
<feature type="region of interest" description="Disordered" evidence="1">
    <location>
        <begin position="100"/>
        <end position="125"/>
    </location>
</feature>
<dbReference type="EnsemblFungi" id="PTTG_26319-t43_1">
    <property type="protein sequence ID" value="PTTG_26319-t43_1-p1"/>
    <property type="gene ID" value="PTTG_26319"/>
</dbReference>
<dbReference type="Proteomes" id="UP000005240">
    <property type="component" value="Unassembled WGS sequence"/>
</dbReference>
<sequence length="229" mass="24851">MSTSLIVHETCAGEPLSPYSLASEESTNPPDLDSSSTKSESNSPAPKASGPPLVLNSNNIVSSSFVPPPAPLMGEIEMLTVSAALRQMIASLYIDDHLDTLQSPSPETSTDHPSARTPSLPIQVNTPKPQSPIYVEDQGNPVFAATLRPKDCGPIWEDIVCQSSVQATRCRICYEFHSYFSLLGGPLLDSQTLTGSFRRLARRRLYQSVMDHLDCLLAKVEEVHMLVVG</sequence>
<protein>
    <submittedName>
        <fullName evidence="2 3">Uncharacterized protein</fullName>
    </submittedName>
</protein>
<organism evidence="2">
    <name type="scientific">Puccinia triticina (isolate 1-1 / race 1 (BBBD))</name>
    <name type="common">Brown leaf rust fungus</name>
    <dbReference type="NCBI Taxonomy" id="630390"/>
    <lineage>
        <taxon>Eukaryota</taxon>
        <taxon>Fungi</taxon>
        <taxon>Dikarya</taxon>
        <taxon>Basidiomycota</taxon>
        <taxon>Pucciniomycotina</taxon>
        <taxon>Pucciniomycetes</taxon>
        <taxon>Pucciniales</taxon>
        <taxon>Pucciniaceae</taxon>
        <taxon>Puccinia</taxon>
    </lineage>
</organism>
<feature type="compositionally biased region" description="Polar residues" evidence="1">
    <location>
        <begin position="23"/>
        <end position="44"/>
    </location>
</feature>
<reference evidence="3 4" key="3">
    <citation type="journal article" date="2017" name="G3 (Bethesda)">
        <title>Comparative analysis highlights variable genome content of wheat rusts and divergence of the mating loci.</title>
        <authorList>
            <person name="Cuomo C.A."/>
            <person name="Bakkeren G."/>
            <person name="Khalil H.B."/>
            <person name="Panwar V."/>
            <person name="Joly D."/>
            <person name="Linning R."/>
            <person name="Sakthikumar S."/>
            <person name="Song X."/>
            <person name="Adiconis X."/>
            <person name="Fan L."/>
            <person name="Goldberg J.M."/>
            <person name="Levin J.Z."/>
            <person name="Young S."/>
            <person name="Zeng Q."/>
            <person name="Anikster Y."/>
            <person name="Bruce M."/>
            <person name="Wang M."/>
            <person name="Yin C."/>
            <person name="McCallum B."/>
            <person name="Szabo L.J."/>
            <person name="Hulbert S."/>
            <person name="Chen X."/>
            <person name="Fellers J.P."/>
        </authorList>
    </citation>
    <scope>NUCLEOTIDE SEQUENCE</scope>
    <source>
        <strain evidence="3">isolate 1-1 / race 1 (BBBD)</strain>
        <strain evidence="4">Isolate 1-1 / race 1 (BBBD)</strain>
    </source>
</reference>
<name>A0A180GVG0_PUCT1</name>
<accession>A0A180GVG0</accession>
<proteinExistence type="predicted"/>
<reference evidence="3" key="4">
    <citation type="submission" date="2025-05" db="UniProtKB">
        <authorList>
            <consortium name="EnsemblFungi"/>
        </authorList>
    </citation>
    <scope>IDENTIFICATION</scope>
    <source>
        <strain evidence="3">isolate 1-1 / race 1 (BBBD)</strain>
    </source>
</reference>
<dbReference type="VEuPathDB" id="FungiDB:PTTG_26319"/>
<gene>
    <name evidence="2" type="ORF">PTTG_26319</name>
</gene>
<feature type="compositionally biased region" description="Polar residues" evidence="1">
    <location>
        <begin position="115"/>
        <end position="125"/>
    </location>
</feature>
<evidence type="ECO:0000256" key="1">
    <source>
        <dbReference type="SAM" id="MobiDB-lite"/>
    </source>
</evidence>
<reference evidence="2" key="2">
    <citation type="submission" date="2016-05" db="EMBL/GenBank/DDBJ databases">
        <title>Comparative analysis highlights variable genome content of wheat rusts and divergence of the mating loci.</title>
        <authorList>
            <person name="Cuomo C.A."/>
            <person name="Bakkeren G."/>
            <person name="Szabo L."/>
            <person name="Khalil H."/>
            <person name="Joly D."/>
            <person name="Goldberg J."/>
            <person name="Young S."/>
            <person name="Zeng Q."/>
            <person name="Fellers J."/>
        </authorList>
    </citation>
    <scope>NUCLEOTIDE SEQUENCE [LARGE SCALE GENOMIC DNA]</scope>
    <source>
        <strain evidence="2">1-1 BBBD Race 1</strain>
    </source>
</reference>
<evidence type="ECO:0000313" key="4">
    <source>
        <dbReference type="Proteomes" id="UP000005240"/>
    </source>
</evidence>